<evidence type="ECO:0000259" key="2">
    <source>
        <dbReference type="Pfam" id="PF25597"/>
    </source>
</evidence>
<keyword evidence="4" id="KW-1185">Reference proteome</keyword>
<dbReference type="Pfam" id="PF25597">
    <property type="entry name" value="SH3_retrovirus"/>
    <property type="match status" value="1"/>
</dbReference>
<dbReference type="AlphaFoldDB" id="A0AAW1X1A6"/>
<proteinExistence type="predicted"/>
<sequence>MKGRKINIDHLRIFGCICFVHVQPKDRDKLDPRAIKCVFLGYSSTQKGYKCYNVKNRKMLVSRDVRFDESSSFFQPTENDSQGELVYDLFPTPILIEAGDTFTSPHQPFQQNEEEEQPAHNEEEQLDVNNPQEELEQVEPQPRRNPSRVRLPLTRFQEYETYAPRHPLGPTVISNQVSTSHFIFLSKLSNEAEPKTFDEANQFSVWRQAMRDELQVLDEKKTWSIVPLPTGKKVVGSRWIYKIKFHSEAQLRDTKQDWLLVDSLKLLELTTRRHLPQLLR</sequence>
<evidence type="ECO:0000313" key="3">
    <source>
        <dbReference type="EMBL" id="KAK9930402.1"/>
    </source>
</evidence>
<gene>
    <name evidence="3" type="ORF">M0R45_027440</name>
</gene>
<dbReference type="EMBL" id="JBEDUW010000005">
    <property type="protein sequence ID" value="KAK9930402.1"/>
    <property type="molecule type" value="Genomic_DNA"/>
</dbReference>
<protein>
    <recommendedName>
        <fullName evidence="2">Retroviral polymerase SH3-like domain-containing protein</fullName>
    </recommendedName>
</protein>
<comment type="caution">
    <text evidence="3">The sequence shown here is derived from an EMBL/GenBank/DDBJ whole genome shotgun (WGS) entry which is preliminary data.</text>
</comment>
<organism evidence="3 4">
    <name type="scientific">Rubus argutus</name>
    <name type="common">Southern blackberry</name>
    <dbReference type="NCBI Taxonomy" id="59490"/>
    <lineage>
        <taxon>Eukaryota</taxon>
        <taxon>Viridiplantae</taxon>
        <taxon>Streptophyta</taxon>
        <taxon>Embryophyta</taxon>
        <taxon>Tracheophyta</taxon>
        <taxon>Spermatophyta</taxon>
        <taxon>Magnoliopsida</taxon>
        <taxon>eudicotyledons</taxon>
        <taxon>Gunneridae</taxon>
        <taxon>Pentapetalae</taxon>
        <taxon>rosids</taxon>
        <taxon>fabids</taxon>
        <taxon>Rosales</taxon>
        <taxon>Rosaceae</taxon>
        <taxon>Rosoideae</taxon>
        <taxon>Rosoideae incertae sedis</taxon>
        <taxon>Rubus</taxon>
    </lineage>
</organism>
<accession>A0AAW1X1A6</accession>
<dbReference type="InterPro" id="IPR057670">
    <property type="entry name" value="SH3_retrovirus"/>
</dbReference>
<reference evidence="3 4" key="1">
    <citation type="journal article" date="2023" name="G3 (Bethesda)">
        <title>A chromosome-length genome assembly and annotation of blackberry (Rubus argutus, cv. 'Hillquist').</title>
        <authorList>
            <person name="Bruna T."/>
            <person name="Aryal R."/>
            <person name="Dudchenko O."/>
            <person name="Sargent D.J."/>
            <person name="Mead D."/>
            <person name="Buti M."/>
            <person name="Cavallini A."/>
            <person name="Hytonen T."/>
            <person name="Andres J."/>
            <person name="Pham M."/>
            <person name="Weisz D."/>
            <person name="Mascagni F."/>
            <person name="Usai G."/>
            <person name="Natali L."/>
            <person name="Bassil N."/>
            <person name="Fernandez G.E."/>
            <person name="Lomsadze A."/>
            <person name="Armour M."/>
            <person name="Olukolu B."/>
            <person name="Poorten T."/>
            <person name="Britton C."/>
            <person name="Davik J."/>
            <person name="Ashrafi H."/>
            <person name="Aiden E.L."/>
            <person name="Borodovsky M."/>
            <person name="Worthington M."/>
        </authorList>
    </citation>
    <scope>NUCLEOTIDE SEQUENCE [LARGE SCALE GENOMIC DNA]</scope>
    <source>
        <strain evidence="3">PI 553951</strain>
    </source>
</reference>
<evidence type="ECO:0000313" key="4">
    <source>
        <dbReference type="Proteomes" id="UP001457282"/>
    </source>
</evidence>
<name>A0AAW1X1A6_RUBAR</name>
<evidence type="ECO:0000256" key="1">
    <source>
        <dbReference type="SAM" id="MobiDB-lite"/>
    </source>
</evidence>
<dbReference type="Proteomes" id="UP001457282">
    <property type="component" value="Unassembled WGS sequence"/>
</dbReference>
<feature type="domain" description="Retroviral polymerase SH3-like" evidence="2">
    <location>
        <begin position="16"/>
        <end position="78"/>
    </location>
</feature>
<feature type="region of interest" description="Disordered" evidence="1">
    <location>
        <begin position="101"/>
        <end position="148"/>
    </location>
</feature>